<keyword evidence="1" id="KW-0689">Ribosomal protein</keyword>
<dbReference type="AlphaFoldDB" id="A0A485P5J2"/>
<dbReference type="Gene3D" id="3.30.390.110">
    <property type="match status" value="1"/>
</dbReference>
<sequence>MEPVANGEGVVVVTEPPSGQRKLTTSSVWTTINEQAWATLSSIRHMIPKEEYCPDPPFRKPVPSCTARSLSW</sequence>
<gene>
    <name evidence="1" type="ORF">LYPA_23C020305</name>
</gene>
<dbReference type="Proteomes" id="UP000386466">
    <property type="component" value="Unassembled WGS sequence"/>
</dbReference>
<dbReference type="GO" id="GO:0005840">
    <property type="term" value="C:ribosome"/>
    <property type="evidence" value="ECO:0007669"/>
    <property type="project" value="UniProtKB-KW"/>
</dbReference>
<protein>
    <submittedName>
        <fullName evidence="1">60s ribosomal protein l28-like</fullName>
    </submittedName>
</protein>
<keyword evidence="2" id="KW-1185">Reference proteome</keyword>
<organism evidence="1 2">
    <name type="scientific">Lynx pardinus</name>
    <name type="common">Iberian lynx</name>
    <name type="synonym">Felis pardina</name>
    <dbReference type="NCBI Taxonomy" id="191816"/>
    <lineage>
        <taxon>Eukaryota</taxon>
        <taxon>Metazoa</taxon>
        <taxon>Chordata</taxon>
        <taxon>Craniata</taxon>
        <taxon>Vertebrata</taxon>
        <taxon>Euteleostomi</taxon>
        <taxon>Mammalia</taxon>
        <taxon>Eutheria</taxon>
        <taxon>Laurasiatheria</taxon>
        <taxon>Carnivora</taxon>
        <taxon>Feliformia</taxon>
        <taxon>Felidae</taxon>
        <taxon>Felinae</taxon>
        <taxon>Lynx</taxon>
    </lineage>
</organism>
<name>A0A485P5J2_LYNPA</name>
<keyword evidence="1" id="KW-0687">Ribonucleoprotein</keyword>
<evidence type="ECO:0000313" key="2">
    <source>
        <dbReference type="Proteomes" id="UP000386466"/>
    </source>
</evidence>
<accession>A0A485P5J2</accession>
<reference evidence="1 2" key="1">
    <citation type="submission" date="2019-01" db="EMBL/GenBank/DDBJ databases">
        <authorList>
            <person name="Alioto T."/>
            <person name="Alioto T."/>
        </authorList>
    </citation>
    <scope>NUCLEOTIDE SEQUENCE [LARGE SCALE GENOMIC DNA]</scope>
</reference>
<evidence type="ECO:0000313" key="1">
    <source>
        <dbReference type="EMBL" id="VFV37532.1"/>
    </source>
</evidence>
<dbReference type="EMBL" id="CAAGRJ010024554">
    <property type="protein sequence ID" value="VFV37532.1"/>
    <property type="molecule type" value="Genomic_DNA"/>
</dbReference>
<proteinExistence type="predicted"/>